<name>A0ABN8WFY9_SACUV</name>
<evidence type="ECO:0000313" key="2">
    <source>
        <dbReference type="EMBL" id="CAI4046342.1"/>
    </source>
</evidence>
<dbReference type="InterPro" id="IPR021646">
    <property type="entry name" value="Sir1_ORC-binding"/>
</dbReference>
<dbReference type="Proteomes" id="UP001162085">
    <property type="component" value="Chromosome 11"/>
</dbReference>
<gene>
    <name evidence="2" type="primary">SUVZ11G1840</name>
    <name evidence="2" type="ORF">SUVZ_11G1840</name>
</gene>
<dbReference type="InterPro" id="IPR037240">
    <property type="entry name" value="ORC1-binding_dom"/>
</dbReference>
<reference evidence="2" key="1">
    <citation type="submission" date="2022-10" db="EMBL/GenBank/DDBJ databases">
        <authorList>
            <person name="Byrne P K."/>
        </authorList>
    </citation>
    <scope>NUCLEOTIDE SEQUENCE</scope>
    <source>
        <strain evidence="2">ZP964</strain>
    </source>
</reference>
<evidence type="ECO:0000259" key="1">
    <source>
        <dbReference type="Pfam" id="PF11603"/>
    </source>
</evidence>
<sequence length="661" mass="78165">MYRINSRFSIIDGWVIDLVKKALINPKESATFQEFIYSHHLLDWNDIYDEEFNIYCEDDRNLFEVIEADEYWFQIDPITGSVLKVSKNQLSDLVGLRCHRLSMGCKKTLYIHYHPYEKNKPRTCQMQYMHKDLKQRFYPLCTFKGKKFIEIGGFVIQLNKFIKKPPKLVEQTLFDPPSSNGKEGTLSVNDWYPLRKIFKGKSLLYLKLINSNFLTVKDITLFHLSLKQILVKLKKINDYYVCEKYQGQRATDQVSIHLAIPILCIDNHTKYIVWENPLFSTQNFHAESVAKQLKSEMRIVDRLLKNEIITLENYILRNKQFSKAQKLDHQNTIDSISSTCIVVNEKVVTQKFGSPLNQILFQGKIENTSVQLIKDDFIFGRLSKIISSFCITESMARLQWWQKCIRSEFNIPDFDAYHQISNEIKHIVDKAIEFFLPALITQHQKVFPRHAMYGLTNPGLLKRYMIVDKFIVDVFERRVVNPLGDDIFRKMSFRNAKLNMSNSLLDWSSLVLDSIPYPVFSPILFTLVETEEFELIWNERLQAFLIVDHTTVVDQHLIVRRKGIKLDFKSYGDKYLYQGEVEDLERLKFSSNPEHLPFIDGDKNSEKLRFMWREMERVKSLYEQHKLVEESFRCYLKFLDLKGIFVDTKKHQKENRINFEA</sequence>
<protein>
    <recommendedName>
        <fullName evidence="1">Sir1 ORC-binding domain-containing protein</fullName>
    </recommendedName>
</protein>
<evidence type="ECO:0000313" key="3">
    <source>
        <dbReference type="Proteomes" id="UP001162085"/>
    </source>
</evidence>
<feature type="domain" description="Sir1 ORC-binding" evidence="1">
    <location>
        <begin position="462"/>
        <end position="577"/>
    </location>
</feature>
<proteinExistence type="predicted"/>
<accession>A0ABN8WFY9</accession>
<dbReference type="EMBL" id="OX365938">
    <property type="protein sequence ID" value="CAI4046342.1"/>
    <property type="molecule type" value="Genomic_DNA"/>
</dbReference>
<organism evidence="2 3">
    <name type="scientific">Saccharomyces uvarum</name>
    <name type="common">Yeast</name>
    <name type="synonym">Saccharomyces bayanus var. uvarum</name>
    <dbReference type="NCBI Taxonomy" id="230603"/>
    <lineage>
        <taxon>Eukaryota</taxon>
        <taxon>Fungi</taxon>
        <taxon>Dikarya</taxon>
        <taxon>Ascomycota</taxon>
        <taxon>Saccharomycotina</taxon>
        <taxon>Saccharomycetes</taxon>
        <taxon>Saccharomycetales</taxon>
        <taxon>Saccharomycetaceae</taxon>
        <taxon>Saccharomyces</taxon>
    </lineage>
</organism>
<dbReference type="Pfam" id="PF11603">
    <property type="entry name" value="Sir1"/>
    <property type="match status" value="2"/>
</dbReference>
<dbReference type="SUPFAM" id="SSF144005">
    <property type="entry name" value="ORC1-binding domain"/>
    <property type="match status" value="2"/>
</dbReference>
<keyword evidence="3" id="KW-1185">Reference proteome</keyword>
<feature type="domain" description="Sir1 ORC-binding" evidence="1">
    <location>
        <begin position="4"/>
        <end position="112"/>
    </location>
</feature>